<dbReference type="Proteomes" id="UP000715441">
    <property type="component" value="Unassembled WGS sequence"/>
</dbReference>
<sequence>MVIAQQIVRDVGRESLQAGDLLPPERTMLDKYDVGRGTLREALRLLEFQGVIALKPGPRGGPVLLDPDASHLASTVVLLMQLKKAPFQTIVEVRNALEPMISCLAAERITDASLEVLGGTIEQMRDNLGDQTVFLEANKRFHDVIAWSSGNALFGYMVDSLLGIMDGTVIGIDYPAPRRAAILTAHEEILGALTRRDPKESEQRMREHIDAYTRYAQRKFPDVLTEIIPWDGR</sequence>
<comment type="caution">
    <text evidence="5">The sequence shown here is derived from an EMBL/GenBank/DDBJ whole genome shotgun (WGS) entry which is preliminary data.</text>
</comment>
<gene>
    <name evidence="5" type="ORF">HFP15_23150</name>
</gene>
<dbReference type="InterPro" id="IPR036388">
    <property type="entry name" value="WH-like_DNA-bd_sf"/>
</dbReference>
<feature type="domain" description="HTH gntR-type" evidence="4">
    <location>
        <begin position="1"/>
        <end position="67"/>
    </location>
</feature>
<dbReference type="InterPro" id="IPR000524">
    <property type="entry name" value="Tscrpt_reg_HTH_GntR"/>
</dbReference>
<dbReference type="Pfam" id="PF07729">
    <property type="entry name" value="FCD"/>
    <property type="match status" value="1"/>
</dbReference>
<reference evidence="5 6" key="1">
    <citation type="submission" date="2020-04" db="EMBL/GenBank/DDBJ databases">
        <title>Novel species.</title>
        <authorList>
            <person name="Teo W.F.A."/>
            <person name="Lipun K."/>
            <person name="Srisuk N."/>
            <person name="Duangmal K."/>
        </authorList>
    </citation>
    <scope>NUCLEOTIDE SEQUENCE [LARGE SCALE GENOMIC DNA]</scope>
    <source>
        <strain evidence="5 6">K13G38</strain>
    </source>
</reference>
<organism evidence="5 6">
    <name type="scientific">Amycolatopsis acididurans</name>
    <dbReference type="NCBI Taxonomy" id="2724524"/>
    <lineage>
        <taxon>Bacteria</taxon>
        <taxon>Bacillati</taxon>
        <taxon>Actinomycetota</taxon>
        <taxon>Actinomycetes</taxon>
        <taxon>Pseudonocardiales</taxon>
        <taxon>Pseudonocardiaceae</taxon>
        <taxon>Amycolatopsis</taxon>
    </lineage>
</organism>
<dbReference type="EMBL" id="JAAXLS010000017">
    <property type="protein sequence ID" value="NKQ55777.1"/>
    <property type="molecule type" value="Genomic_DNA"/>
</dbReference>
<dbReference type="InterPro" id="IPR036390">
    <property type="entry name" value="WH_DNA-bd_sf"/>
</dbReference>
<dbReference type="InterPro" id="IPR008920">
    <property type="entry name" value="TF_FadR/GntR_C"/>
</dbReference>
<dbReference type="SUPFAM" id="SSF46785">
    <property type="entry name" value="Winged helix' DNA-binding domain"/>
    <property type="match status" value="1"/>
</dbReference>
<dbReference type="InterPro" id="IPR011711">
    <property type="entry name" value="GntR_C"/>
</dbReference>
<evidence type="ECO:0000313" key="6">
    <source>
        <dbReference type="Proteomes" id="UP000715441"/>
    </source>
</evidence>
<dbReference type="SMART" id="SM00895">
    <property type="entry name" value="FCD"/>
    <property type="match status" value="1"/>
</dbReference>
<dbReference type="SUPFAM" id="SSF48008">
    <property type="entry name" value="GntR ligand-binding domain-like"/>
    <property type="match status" value="1"/>
</dbReference>
<evidence type="ECO:0000256" key="1">
    <source>
        <dbReference type="ARBA" id="ARBA00023015"/>
    </source>
</evidence>
<proteinExistence type="predicted"/>
<dbReference type="PANTHER" id="PTHR43537">
    <property type="entry name" value="TRANSCRIPTIONAL REGULATOR, GNTR FAMILY"/>
    <property type="match status" value="1"/>
</dbReference>
<name>A0ABX1JBX6_9PSEU</name>
<dbReference type="Pfam" id="PF00392">
    <property type="entry name" value="GntR"/>
    <property type="match status" value="1"/>
</dbReference>
<keyword evidence="6" id="KW-1185">Reference proteome</keyword>
<dbReference type="Gene3D" id="1.10.10.10">
    <property type="entry name" value="Winged helix-like DNA-binding domain superfamily/Winged helix DNA-binding domain"/>
    <property type="match status" value="1"/>
</dbReference>
<keyword evidence="1" id="KW-0805">Transcription regulation</keyword>
<protein>
    <submittedName>
        <fullName evidence="5">FadR family transcriptional regulator</fullName>
    </submittedName>
</protein>
<dbReference type="Gene3D" id="1.20.120.530">
    <property type="entry name" value="GntR ligand-binding domain-like"/>
    <property type="match status" value="1"/>
</dbReference>
<evidence type="ECO:0000256" key="2">
    <source>
        <dbReference type="ARBA" id="ARBA00023125"/>
    </source>
</evidence>
<evidence type="ECO:0000256" key="3">
    <source>
        <dbReference type="ARBA" id="ARBA00023163"/>
    </source>
</evidence>
<dbReference type="PROSITE" id="PS50949">
    <property type="entry name" value="HTH_GNTR"/>
    <property type="match status" value="1"/>
</dbReference>
<keyword evidence="2" id="KW-0238">DNA-binding</keyword>
<evidence type="ECO:0000313" key="5">
    <source>
        <dbReference type="EMBL" id="NKQ55777.1"/>
    </source>
</evidence>
<dbReference type="PANTHER" id="PTHR43537:SF5">
    <property type="entry name" value="UXU OPERON TRANSCRIPTIONAL REGULATOR"/>
    <property type="match status" value="1"/>
</dbReference>
<dbReference type="SMART" id="SM00345">
    <property type="entry name" value="HTH_GNTR"/>
    <property type="match status" value="1"/>
</dbReference>
<accession>A0ABX1JBX6</accession>
<evidence type="ECO:0000259" key="4">
    <source>
        <dbReference type="PROSITE" id="PS50949"/>
    </source>
</evidence>
<keyword evidence="3" id="KW-0804">Transcription</keyword>
<dbReference type="PRINTS" id="PR00035">
    <property type="entry name" value="HTHGNTR"/>
</dbReference>